<evidence type="ECO:0000313" key="3">
    <source>
        <dbReference type="Proteomes" id="UP001431209"/>
    </source>
</evidence>
<keyword evidence="1" id="KW-0175">Coiled coil</keyword>
<protein>
    <submittedName>
        <fullName evidence="2">Uncharacterized protein</fullName>
    </submittedName>
</protein>
<accession>A0AAW2Z197</accession>
<name>A0AAW2Z197_9EUKA</name>
<gene>
    <name evidence="2" type="ORF">AKO1_014268</name>
</gene>
<dbReference type="EMBL" id="JAOPGA020000886">
    <property type="protein sequence ID" value="KAL0482745.1"/>
    <property type="molecule type" value="Genomic_DNA"/>
</dbReference>
<feature type="non-terminal residue" evidence="2">
    <location>
        <position position="1"/>
    </location>
</feature>
<reference evidence="2 3" key="1">
    <citation type="submission" date="2024-03" db="EMBL/GenBank/DDBJ databases">
        <title>The Acrasis kona genome and developmental transcriptomes reveal deep origins of eukaryotic multicellular pathways.</title>
        <authorList>
            <person name="Sheikh S."/>
            <person name="Fu C.-J."/>
            <person name="Brown M.W."/>
            <person name="Baldauf S.L."/>
        </authorList>
    </citation>
    <scope>NUCLEOTIDE SEQUENCE [LARGE SCALE GENOMIC DNA]</scope>
    <source>
        <strain evidence="2 3">ATCC MYA-3509</strain>
    </source>
</reference>
<dbReference type="Proteomes" id="UP001431209">
    <property type="component" value="Unassembled WGS sequence"/>
</dbReference>
<keyword evidence="3" id="KW-1185">Reference proteome</keyword>
<proteinExistence type="predicted"/>
<evidence type="ECO:0000256" key="1">
    <source>
        <dbReference type="SAM" id="Coils"/>
    </source>
</evidence>
<evidence type="ECO:0000313" key="2">
    <source>
        <dbReference type="EMBL" id="KAL0482745.1"/>
    </source>
</evidence>
<comment type="caution">
    <text evidence="2">The sequence shown here is derived from an EMBL/GenBank/DDBJ whole genome shotgun (WGS) entry which is preliminary data.</text>
</comment>
<sequence>KKEVEELKLHIEGLKNQNKSLQSSLQVSEQCSVEASVAHQKIKKDLEERLSLAETKNEKLSQDILLAVQNDFTLAKKNAELSLNQQRHEVHIKNIQQHLTLLKLDYSKLHKEAFNIKTISCSIIENTQTVVSKLLHTISLKNEKLLKNKKKIEELKLSNSNVELELKKSFSSYHRLKGEMKRWKLNNSAL</sequence>
<feature type="coiled-coil region" evidence="1">
    <location>
        <begin position="4"/>
        <end position="63"/>
    </location>
</feature>
<dbReference type="AlphaFoldDB" id="A0AAW2Z197"/>
<organism evidence="2 3">
    <name type="scientific">Acrasis kona</name>
    <dbReference type="NCBI Taxonomy" id="1008807"/>
    <lineage>
        <taxon>Eukaryota</taxon>
        <taxon>Discoba</taxon>
        <taxon>Heterolobosea</taxon>
        <taxon>Tetramitia</taxon>
        <taxon>Eutetramitia</taxon>
        <taxon>Acrasidae</taxon>
        <taxon>Acrasis</taxon>
    </lineage>
</organism>